<sequence>MNAIIKNAPLAPLTTLRIGGAAKELWTIGSEDECVAAITQLDADGEPFFVLGGGSNVVIADDGFDGTALHLVYEGAEHQQRGDKSFAIDASAGDDWPLLVDALVEAGLSGVECLAGIPGSVGATPIQNVGAYGQEVATTIEAVRVYNRASKKVEEMTAGQCGFGYRSSALKGNSNLVVLGVRFLLELSPLSAPVAYRELAAKLDLEIGATAEAAAVRAAVLELRSAKGMVLDERDHDTWSAGSFFTNPILSADDFAQLELRVAEHCGAGQSAPRFEAGDGMFKSSAAWLIEQAGFSRGTTRGQVALSSKHTLALTNLGDASAAELIAFAREIADRVDQLFAVKLRPEPALVGLKW</sequence>
<evidence type="ECO:0000256" key="6">
    <source>
        <dbReference type="ARBA" id="ARBA00022490"/>
    </source>
</evidence>
<evidence type="ECO:0000313" key="18">
    <source>
        <dbReference type="EMBL" id="CAB4345444.1"/>
    </source>
</evidence>
<dbReference type="InterPro" id="IPR036318">
    <property type="entry name" value="FAD-bd_PCMH-like_sf"/>
</dbReference>
<dbReference type="SUPFAM" id="SSF56176">
    <property type="entry name" value="FAD-binding/transporter-associated domain-like"/>
    <property type="match status" value="1"/>
</dbReference>
<gene>
    <name evidence="18" type="ORF">UFOPK3522_01105</name>
</gene>
<feature type="domain" description="FAD-binding PCMH-type" evidence="17">
    <location>
        <begin position="18"/>
        <end position="226"/>
    </location>
</feature>
<evidence type="ECO:0000256" key="2">
    <source>
        <dbReference type="ARBA" id="ARBA00003921"/>
    </source>
</evidence>
<keyword evidence="9" id="KW-0274">FAD</keyword>
<proteinExistence type="inferred from homology"/>
<dbReference type="SUPFAM" id="SSF56194">
    <property type="entry name" value="Uridine diphospho-N-Acetylenolpyruvylglucosamine reductase, MurB, C-terminal domain"/>
    <property type="match status" value="1"/>
</dbReference>
<evidence type="ECO:0000256" key="5">
    <source>
        <dbReference type="ARBA" id="ARBA00012518"/>
    </source>
</evidence>
<keyword evidence="6" id="KW-0963">Cytoplasm</keyword>
<dbReference type="InterPro" id="IPR036635">
    <property type="entry name" value="MurB_C_sf"/>
</dbReference>
<name>A0A6J5ZRT8_9ZZZZ</name>
<keyword evidence="14" id="KW-0131">Cell cycle</keyword>
<dbReference type="UniPathway" id="UPA00219"/>
<dbReference type="GO" id="GO:0009252">
    <property type="term" value="P:peptidoglycan biosynthetic process"/>
    <property type="evidence" value="ECO:0007669"/>
    <property type="project" value="UniProtKB-UniPathway"/>
</dbReference>
<evidence type="ECO:0000256" key="9">
    <source>
        <dbReference type="ARBA" id="ARBA00022827"/>
    </source>
</evidence>
<keyword evidence="10" id="KW-0521">NADP</keyword>
<dbReference type="NCBIfam" id="NF010478">
    <property type="entry name" value="PRK13903.1"/>
    <property type="match status" value="1"/>
</dbReference>
<evidence type="ECO:0000259" key="17">
    <source>
        <dbReference type="PROSITE" id="PS51387"/>
    </source>
</evidence>
<evidence type="ECO:0000256" key="8">
    <source>
        <dbReference type="ARBA" id="ARBA00022630"/>
    </source>
</evidence>
<dbReference type="InterPro" id="IPR003170">
    <property type="entry name" value="MurB"/>
</dbReference>
<dbReference type="GO" id="GO:0005829">
    <property type="term" value="C:cytosol"/>
    <property type="evidence" value="ECO:0007669"/>
    <property type="project" value="TreeGrafter"/>
</dbReference>
<evidence type="ECO:0000256" key="3">
    <source>
        <dbReference type="ARBA" id="ARBA00004496"/>
    </source>
</evidence>
<dbReference type="Gene3D" id="3.90.78.10">
    <property type="entry name" value="UDP-N-acetylenolpyruvoylglucosamine reductase, C-terminal domain"/>
    <property type="match status" value="1"/>
</dbReference>
<dbReference type="InterPro" id="IPR016169">
    <property type="entry name" value="FAD-bd_PCMH_sub2"/>
</dbReference>
<dbReference type="InterPro" id="IPR016166">
    <property type="entry name" value="FAD-bd_PCMH"/>
</dbReference>
<dbReference type="PANTHER" id="PTHR21071:SF4">
    <property type="entry name" value="UDP-N-ACETYLENOLPYRUVOYLGLUCOSAMINE REDUCTASE"/>
    <property type="match status" value="1"/>
</dbReference>
<dbReference type="Pfam" id="PF01565">
    <property type="entry name" value="FAD_binding_4"/>
    <property type="match status" value="1"/>
</dbReference>
<keyword evidence="15" id="KW-0961">Cell wall biogenesis/degradation</keyword>
<dbReference type="GO" id="GO:0008762">
    <property type="term" value="F:UDP-N-acetylmuramate dehydrogenase activity"/>
    <property type="evidence" value="ECO:0007669"/>
    <property type="project" value="UniProtKB-EC"/>
</dbReference>
<dbReference type="Pfam" id="PF02873">
    <property type="entry name" value="MurB_C"/>
    <property type="match status" value="1"/>
</dbReference>
<dbReference type="NCBIfam" id="TIGR00179">
    <property type="entry name" value="murB"/>
    <property type="match status" value="1"/>
</dbReference>
<dbReference type="GO" id="GO:0071555">
    <property type="term" value="P:cell wall organization"/>
    <property type="evidence" value="ECO:0007669"/>
    <property type="project" value="UniProtKB-KW"/>
</dbReference>
<keyword evidence="8" id="KW-0285">Flavoprotein</keyword>
<evidence type="ECO:0000256" key="13">
    <source>
        <dbReference type="ARBA" id="ARBA00023002"/>
    </source>
</evidence>
<evidence type="ECO:0000256" key="11">
    <source>
        <dbReference type="ARBA" id="ARBA00022960"/>
    </source>
</evidence>
<comment type="pathway">
    <text evidence="4">Cell wall biogenesis; peptidoglycan biosynthesis.</text>
</comment>
<evidence type="ECO:0000256" key="15">
    <source>
        <dbReference type="ARBA" id="ARBA00023316"/>
    </source>
</evidence>
<dbReference type="GO" id="GO:0008360">
    <property type="term" value="P:regulation of cell shape"/>
    <property type="evidence" value="ECO:0007669"/>
    <property type="project" value="UniProtKB-KW"/>
</dbReference>
<keyword evidence="11" id="KW-0133">Cell shape</keyword>
<dbReference type="Gene3D" id="3.30.43.10">
    <property type="entry name" value="Uridine Diphospho-n-acetylenolpyruvylglucosamine Reductase, domain 2"/>
    <property type="match status" value="1"/>
</dbReference>
<accession>A0A6J5ZRT8</accession>
<dbReference type="EMBL" id="CAESAO010000100">
    <property type="protein sequence ID" value="CAB4345444.1"/>
    <property type="molecule type" value="Genomic_DNA"/>
</dbReference>
<evidence type="ECO:0000256" key="14">
    <source>
        <dbReference type="ARBA" id="ARBA00023306"/>
    </source>
</evidence>
<evidence type="ECO:0000256" key="1">
    <source>
        <dbReference type="ARBA" id="ARBA00001974"/>
    </source>
</evidence>
<dbReference type="HAMAP" id="MF_00037">
    <property type="entry name" value="MurB"/>
    <property type="match status" value="1"/>
</dbReference>
<keyword evidence="12" id="KW-0573">Peptidoglycan synthesis</keyword>
<dbReference type="PROSITE" id="PS51387">
    <property type="entry name" value="FAD_PCMH"/>
    <property type="match status" value="1"/>
</dbReference>
<comment type="subcellular location">
    <subcellularLocation>
        <location evidence="3">Cytoplasm</location>
    </subcellularLocation>
</comment>
<organism evidence="18">
    <name type="scientific">freshwater metagenome</name>
    <dbReference type="NCBI Taxonomy" id="449393"/>
    <lineage>
        <taxon>unclassified sequences</taxon>
        <taxon>metagenomes</taxon>
        <taxon>ecological metagenomes</taxon>
    </lineage>
</organism>
<evidence type="ECO:0000256" key="10">
    <source>
        <dbReference type="ARBA" id="ARBA00022857"/>
    </source>
</evidence>
<keyword evidence="7" id="KW-0132">Cell division</keyword>
<evidence type="ECO:0000256" key="7">
    <source>
        <dbReference type="ARBA" id="ARBA00022618"/>
    </source>
</evidence>
<dbReference type="AlphaFoldDB" id="A0A6J5ZRT8"/>
<evidence type="ECO:0000256" key="16">
    <source>
        <dbReference type="ARBA" id="ARBA00048914"/>
    </source>
</evidence>
<dbReference type="GO" id="GO:0071949">
    <property type="term" value="F:FAD binding"/>
    <property type="evidence" value="ECO:0007669"/>
    <property type="project" value="InterPro"/>
</dbReference>
<keyword evidence="13" id="KW-0560">Oxidoreductase</keyword>
<dbReference type="InterPro" id="IPR006094">
    <property type="entry name" value="Oxid_FAD_bind_N"/>
</dbReference>
<comment type="cofactor">
    <cofactor evidence="1">
        <name>FAD</name>
        <dbReference type="ChEBI" id="CHEBI:57692"/>
    </cofactor>
</comment>
<dbReference type="EC" id="1.3.1.98" evidence="5"/>
<comment type="catalytic activity">
    <reaction evidence="16">
        <text>UDP-N-acetyl-alpha-D-muramate + NADP(+) = UDP-N-acetyl-3-O-(1-carboxyvinyl)-alpha-D-glucosamine + NADPH + H(+)</text>
        <dbReference type="Rhea" id="RHEA:12248"/>
        <dbReference type="ChEBI" id="CHEBI:15378"/>
        <dbReference type="ChEBI" id="CHEBI:57783"/>
        <dbReference type="ChEBI" id="CHEBI:58349"/>
        <dbReference type="ChEBI" id="CHEBI:68483"/>
        <dbReference type="ChEBI" id="CHEBI:70757"/>
        <dbReference type="EC" id="1.3.1.98"/>
    </reaction>
</comment>
<evidence type="ECO:0000256" key="12">
    <source>
        <dbReference type="ARBA" id="ARBA00022984"/>
    </source>
</evidence>
<dbReference type="GO" id="GO:0051301">
    <property type="term" value="P:cell division"/>
    <property type="evidence" value="ECO:0007669"/>
    <property type="project" value="UniProtKB-KW"/>
</dbReference>
<protein>
    <recommendedName>
        <fullName evidence="5">UDP-N-acetylmuramate dehydrogenase</fullName>
        <ecNumber evidence="5">1.3.1.98</ecNumber>
    </recommendedName>
</protein>
<comment type="function">
    <text evidence="2">Cell wall formation.</text>
</comment>
<dbReference type="Gene3D" id="3.30.465.10">
    <property type="match status" value="1"/>
</dbReference>
<reference evidence="18" key="1">
    <citation type="submission" date="2020-05" db="EMBL/GenBank/DDBJ databases">
        <authorList>
            <person name="Chiriac C."/>
            <person name="Salcher M."/>
            <person name="Ghai R."/>
            <person name="Kavagutti S V."/>
        </authorList>
    </citation>
    <scope>NUCLEOTIDE SEQUENCE</scope>
</reference>
<dbReference type="PANTHER" id="PTHR21071">
    <property type="entry name" value="UDP-N-ACETYLENOLPYRUVOYLGLUCOSAMINE REDUCTASE"/>
    <property type="match status" value="1"/>
</dbReference>
<dbReference type="InterPro" id="IPR011601">
    <property type="entry name" value="MurB_C"/>
</dbReference>
<dbReference type="InterPro" id="IPR016167">
    <property type="entry name" value="FAD-bd_PCMH_sub1"/>
</dbReference>
<evidence type="ECO:0000256" key="4">
    <source>
        <dbReference type="ARBA" id="ARBA00004752"/>
    </source>
</evidence>